<reference evidence="4" key="1">
    <citation type="submission" date="2018-05" db="EMBL/GenBank/DDBJ databases">
        <authorList>
            <person name="Lanie J.A."/>
            <person name="Ng W.-L."/>
            <person name="Kazmierczak K.M."/>
            <person name="Andrzejewski T.M."/>
            <person name="Davidsen T.M."/>
            <person name="Wayne K.J."/>
            <person name="Tettelin H."/>
            <person name="Glass J.I."/>
            <person name="Rusch D."/>
            <person name="Podicherti R."/>
            <person name="Tsui H.-C.T."/>
            <person name="Winkler M.E."/>
        </authorList>
    </citation>
    <scope>NUCLEOTIDE SEQUENCE</scope>
</reference>
<feature type="domain" description="Ribonucleotide reductase large subunit" evidence="3">
    <location>
        <begin position="18"/>
        <end position="40"/>
    </location>
</feature>
<dbReference type="EMBL" id="UINC01112260">
    <property type="protein sequence ID" value="SVC81072.1"/>
    <property type="molecule type" value="Genomic_DNA"/>
</dbReference>
<protein>
    <recommendedName>
        <fullName evidence="3">Ribonucleotide reductase large subunit domain-containing protein</fullName>
    </recommendedName>
</protein>
<dbReference type="GO" id="GO:0005971">
    <property type="term" value="C:ribonucleoside-diphosphate reductase complex"/>
    <property type="evidence" value="ECO:0007669"/>
    <property type="project" value="TreeGrafter"/>
</dbReference>
<dbReference type="AlphaFoldDB" id="A0A382Q981"/>
<feature type="compositionally biased region" description="Basic and acidic residues" evidence="2">
    <location>
        <begin position="199"/>
        <end position="208"/>
    </location>
</feature>
<feature type="non-terminal residue" evidence="4">
    <location>
        <position position="1"/>
    </location>
</feature>
<dbReference type="Pfam" id="PF02867">
    <property type="entry name" value="Ribonuc_red_lgC"/>
    <property type="match status" value="1"/>
</dbReference>
<gene>
    <name evidence="4" type="ORF">METZ01_LOCUS333926</name>
</gene>
<comment type="similarity">
    <text evidence="1">Belongs to the ribonucleoside diphosphate reductase large chain family.</text>
</comment>
<feature type="region of interest" description="Disordered" evidence="2">
    <location>
        <begin position="186"/>
        <end position="208"/>
    </location>
</feature>
<evidence type="ECO:0000256" key="1">
    <source>
        <dbReference type="ARBA" id="ARBA00010406"/>
    </source>
</evidence>
<dbReference type="GO" id="GO:0005524">
    <property type="term" value="F:ATP binding"/>
    <property type="evidence" value="ECO:0007669"/>
    <property type="project" value="TreeGrafter"/>
</dbReference>
<evidence type="ECO:0000256" key="2">
    <source>
        <dbReference type="SAM" id="MobiDB-lite"/>
    </source>
</evidence>
<dbReference type="PANTHER" id="PTHR11573">
    <property type="entry name" value="RIBONUCLEOSIDE-DIPHOSPHATE REDUCTASE LARGE CHAIN"/>
    <property type="match status" value="1"/>
</dbReference>
<dbReference type="GO" id="GO:0004748">
    <property type="term" value="F:ribonucleoside-diphosphate reductase activity, thioredoxin disulfide as acceptor"/>
    <property type="evidence" value="ECO:0007669"/>
    <property type="project" value="TreeGrafter"/>
</dbReference>
<dbReference type="InterPro" id="IPR013346">
    <property type="entry name" value="NrdE_NrdA_C"/>
</dbReference>
<evidence type="ECO:0000259" key="3">
    <source>
        <dbReference type="PROSITE" id="PS00089"/>
    </source>
</evidence>
<sequence>GSLQFDLWGVEPTDLERWATLRERIATHGLRNSLMIAIAPTATIASIAGCYECIEPQVSNMFKRETLSGEFLQINRYLVSELRERGLWSEAVANDVKQAEGSIQEVEVIPDDLKEVYRTAWEIPMRSLIDMGADRGAFIDQSQSLNLFIESPTIGKLSSMYLHAWKSGLKTTYYLRSRPATRINKTTVATTTDTNGAGHPDDGESAREFTDSEAVACSLENPETCEACD</sequence>
<dbReference type="PANTHER" id="PTHR11573:SF6">
    <property type="entry name" value="RIBONUCLEOSIDE-DIPHOSPHATE REDUCTASE LARGE SUBUNIT"/>
    <property type="match status" value="1"/>
</dbReference>
<dbReference type="Gene3D" id="3.20.70.20">
    <property type="match status" value="1"/>
</dbReference>
<organism evidence="4">
    <name type="scientific">marine metagenome</name>
    <dbReference type="NCBI Taxonomy" id="408172"/>
    <lineage>
        <taxon>unclassified sequences</taxon>
        <taxon>metagenomes</taxon>
        <taxon>ecological metagenomes</taxon>
    </lineage>
</organism>
<dbReference type="PROSITE" id="PS00089">
    <property type="entry name" value="RIBORED_LARGE"/>
    <property type="match status" value="1"/>
</dbReference>
<accession>A0A382Q981</accession>
<name>A0A382Q981_9ZZZZ</name>
<dbReference type="InterPro" id="IPR000788">
    <property type="entry name" value="RNR_lg_C"/>
</dbReference>
<dbReference type="InterPro" id="IPR039718">
    <property type="entry name" value="Rrm1"/>
</dbReference>
<proteinExistence type="inferred from homology"/>
<dbReference type="SUPFAM" id="SSF51998">
    <property type="entry name" value="PFL-like glycyl radical enzymes"/>
    <property type="match status" value="1"/>
</dbReference>
<dbReference type="GO" id="GO:0009263">
    <property type="term" value="P:deoxyribonucleotide biosynthetic process"/>
    <property type="evidence" value="ECO:0007669"/>
    <property type="project" value="TreeGrafter"/>
</dbReference>
<evidence type="ECO:0000313" key="4">
    <source>
        <dbReference type="EMBL" id="SVC81072.1"/>
    </source>
</evidence>